<dbReference type="AlphaFoldDB" id="A0A0K2T770"/>
<evidence type="ECO:0000313" key="1">
    <source>
        <dbReference type="EMBL" id="CDW21311.1"/>
    </source>
</evidence>
<name>A0A0K2T770_LEPSM</name>
<protein>
    <submittedName>
        <fullName evidence="1">Uncharacterized protein</fullName>
    </submittedName>
</protein>
<sequence length="85" mass="9688">MNRATRAIALNRSKGSFLLISRGIFCEIYESSPFSSIHLTIREGRERISSRYFLDSISAIRSTVTEPSMPPITILKYTLYLCIVQ</sequence>
<accession>A0A0K2T770</accession>
<reference evidence="1" key="1">
    <citation type="submission" date="2014-05" db="EMBL/GenBank/DDBJ databases">
        <authorList>
            <person name="Chronopoulou M."/>
        </authorList>
    </citation>
    <scope>NUCLEOTIDE SEQUENCE</scope>
    <source>
        <tissue evidence="1">Whole organism</tissue>
    </source>
</reference>
<dbReference type="EMBL" id="HACA01003950">
    <property type="protein sequence ID" value="CDW21311.1"/>
    <property type="molecule type" value="Transcribed_RNA"/>
</dbReference>
<proteinExistence type="predicted"/>
<organism evidence="1">
    <name type="scientific">Lepeophtheirus salmonis</name>
    <name type="common">Salmon louse</name>
    <name type="synonym">Caligus salmonis</name>
    <dbReference type="NCBI Taxonomy" id="72036"/>
    <lineage>
        <taxon>Eukaryota</taxon>
        <taxon>Metazoa</taxon>
        <taxon>Ecdysozoa</taxon>
        <taxon>Arthropoda</taxon>
        <taxon>Crustacea</taxon>
        <taxon>Multicrustacea</taxon>
        <taxon>Hexanauplia</taxon>
        <taxon>Copepoda</taxon>
        <taxon>Siphonostomatoida</taxon>
        <taxon>Caligidae</taxon>
        <taxon>Lepeophtheirus</taxon>
    </lineage>
</organism>